<accession>A0A484HLQ5</accession>
<comment type="cofactor">
    <cofactor evidence="1">
        <name>Mg(2+)</name>
        <dbReference type="ChEBI" id="CHEBI:18420"/>
    </cofactor>
</comment>
<dbReference type="GO" id="GO:0009749">
    <property type="term" value="P:response to glucose"/>
    <property type="evidence" value="ECO:0007669"/>
    <property type="project" value="TreeGrafter"/>
</dbReference>
<evidence type="ECO:0000313" key="13">
    <source>
        <dbReference type="EMBL" id="VEN75346.1"/>
    </source>
</evidence>
<evidence type="ECO:0000256" key="3">
    <source>
        <dbReference type="ARBA" id="ARBA00022490"/>
    </source>
</evidence>
<evidence type="ECO:0000256" key="1">
    <source>
        <dbReference type="ARBA" id="ARBA00001946"/>
    </source>
</evidence>
<dbReference type="GO" id="GO:0046872">
    <property type="term" value="F:metal ion binding"/>
    <property type="evidence" value="ECO:0007669"/>
    <property type="project" value="UniProtKB-KW"/>
</dbReference>
<dbReference type="Gene3D" id="3.40.50.450">
    <property type="match status" value="2"/>
</dbReference>
<dbReference type="PRINTS" id="PR00476">
    <property type="entry name" value="PHFRCTKINASE"/>
</dbReference>
<sequence length="696" mass="77114">MPNPPGSQTAPLIEKETVRQALDDQSPASQRRRRFRPDVCDVFKAGRTGLETDERFVFDIHREAARKLPDLIHARVLRVSGGQNLGEAHAREFSKKRRIGIVFSGGPAPGGHNVIAGLFDAAKKANPESEVYGFILGPDGVMDGRAVLLDEKTIDAHRNMGGFSMIQTGRAKIDTPEKTAMAKKTCRDMGLDALVVVGGDDSNTNAAFLAQHMLADGVQVIGVPKTIDGDVQAKDSKGEVLCAMSFGFHSAARAFSESVSRLCSDCASDAKYWHVCKVMGRSASHLALETALQTHAPITLIGEDIAEYTDLEREKKAREKNAIDPSAYGMTLRRLSRVICDAIVRRAGAGKNYGVMVIPEGVLEFVNEIQTFIIKLNAIIGEYNRVRDTAFHDDFPLLKDKLERLARMARRAREKNEPSVWNSRDDDLFNDLPAFFQEGLLSQRDSHGNFQFSLVETEKVIMGLVKDYLEILKEKGVYKIGIERRIYEKTLEKDGLSPDYFGPALFKNYNSQDPLRVKESIISLKTLKSALEKEGSLKPGEDIPPAVKKIYEKSVPGFKTQPHFYGYDGRGADPTLFDCVYAHNLGLTAFSLIANGATGHMAAIKNLERGFAHWEPLGVPIAPLMHLEERKGKLSLVMEKSLVDLKSPAFQAVKARREEWLAARPGPDPHRKPGPIRLSWEDDEDRPLTLILNGNS</sequence>
<comment type="catalytic activity">
    <reaction evidence="10">
        <text>beta-D-fructose 6-phosphate + diphosphate = beta-D-fructose 1,6-bisphosphate + phosphate + H(+)</text>
        <dbReference type="Rhea" id="RHEA:13613"/>
        <dbReference type="ChEBI" id="CHEBI:15378"/>
        <dbReference type="ChEBI" id="CHEBI:32966"/>
        <dbReference type="ChEBI" id="CHEBI:33019"/>
        <dbReference type="ChEBI" id="CHEBI:43474"/>
        <dbReference type="ChEBI" id="CHEBI:57634"/>
        <dbReference type="EC" id="2.7.1.90"/>
    </reaction>
</comment>
<dbReference type="Pfam" id="PF00365">
    <property type="entry name" value="PFK"/>
    <property type="match status" value="1"/>
</dbReference>
<evidence type="ECO:0000256" key="11">
    <source>
        <dbReference type="SAM" id="MobiDB-lite"/>
    </source>
</evidence>
<feature type="compositionally biased region" description="Polar residues" evidence="11">
    <location>
        <begin position="1"/>
        <end position="10"/>
    </location>
</feature>
<dbReference type="InterPro" id="IPR000023">
    <property type="entry name" value="Phosphofructokinase_dom"/>
</dbReference>
<evidence type="ECO:0000256" key="7">
    <source>
        <dbReference type="ARBA" id="ARBA00022842"/>
    </source>
</evidence>
<evidence type="ECO:0000256" key="6">
    <source>
        <dbReference type="ARBA" id="ARBA00022777"/>
    </source>
</evidence>
<dbReference type="GO" id="GO:0006002">
    <property type="term" value="P:fructose 6-phosphate metabolic process"/>
    <property type="evidence" value="ECO:0007669"/>
    <property type="project" value="InterPro"/>
</dbReference>
<keyword evidence="8" id="KW-0324">Glycolysis</keyword>
<evidence type="ECO:0000256" key="8">
    <source>
        <dbReference type="ARBA" id="ARBA00023152"/>
    </source>
</evidence>
<dbReference type="SUPFAM" id="SSF53784">
    <property type="entry name" value="Phosphofructokinase"/>
    <property type="match status" value="2"/>
</dbReference>
<evidence type="ECO:0000256" key="9">
    <source>
        <dbReference type="ARBA" id="ARBA00038478"/>
    </source>
</evidence>
<gene>
    <name evidence="13" type="ORF">EPICR_80037</name>
</gene>
<evidence type="ECO:0000256" key="5">
    <source>
        <dbReference type="ARBA" id="ARBA00022723"/>
    </source>
</evidence>
<evidence type="ECO:0000259" key="12">
    <source>
        <dbReference type="Pfam" id="PF00365"/>
    </source>
</evidence>
<keyword evidence="4" id="KW-0808">Transferase</keyword>
<dbReference type="EMBL" id="CAACVI010000051">
    <property type="protein sequence ID" value="VEN75346.1"/>
    <property type="molecule type" value="Genomic_DNA"/>
</dbReference>
<dbReference type="PANTHER" id="PTHR43650:SF1">
    <property type="entry name" value="PYROPHOSPHATE--FRUCTOSE 6-PHOSPHATE 1-PHOSPHOTRANSFERASE SUBUNIT BETA 2"/>
    <property type="match status" value="1"/>
</dbReference>
<evidence type="ECO:0000256" key="4">
    <source>
        <dbReference type="ARBA" id="ARBA00022679"/>
    </source>
</evidence>
<feature type="domain" description="Phosphofructokinase" evidence="12">
    <location>
        <begin position="98"/>
        <end position="319"/>
    </location>
</feature>
<organism evidence="13">
    <name type="scientific">uncultured Desulfobacteraceae bacterium</name>
    <dbReference type="NCBI Taxonomy" id="218296"/>
    <lineage>
        <taxon>Bacteria</taxon>
        <taxon>Pseudomonadati</taxon>
        <taxon>Thermodesulfobacteriota</taxon>
        <taxon>Desulfobacteria</taxon>
        <taxon>Desulfobacterales</taxon>
        <taxon>Desulfobacteraceae</taxon>
        <taxon>environmental samples</taxon>
    </lineage>
</organism>
<keyword evidence="5" id="KW-0479">Metal-binding</keyword>
<comment type="function">
    <text evidence="2">Catalyzes the phosphorylation of D-fructose 6-phosphate, the first committing step of glycolysis. Uses inorganic phosphate (PPi) as phosphoryl donor instead of ATP like common ATP-dependent phosphofructokinases (ATP-PFKs), which renders the reaction reversible, and can thus function both in glycolysis and gluconeogenesis. Consistently, PPi-PFK can replace the enzymes of both the forward (ATP-PFK) and reverse (fructose-bisphosphatase (FBPase)) reactions.</text>
</comment>
<evidence type="ECO:0000256" key="2">
    <source>
        <dbReference type="ARBA" id="ARBA00003138"/>
    </source>
</evidence>
<evidence type="ECO:0000256" key="10">
    <source>
        <dbReference type="ARBA" id="ARBA00048072"/>
    </source>
</evidence>
<feature type="region of interest" description="Disordered" evidence="11">
    <location>
        <begin position="661"/>
        <end position="682"/>
    </location>
</feature>
<dbReference type="GO" id="GO:0003872">
    <property type="term" value="F:6-phosphofructokinase activity"/>
    <property type="evidence" value="ECO:0007669"/>
    <property type="project" value="InterPro"/>
</dbReference>
<proteinExistence type="inferred from homology"/>
<reference evidence="13" key="1">
    <citation type="submission" date="2019-01" db="EMBL/GenBank/DDBJ databases">
        <authorList>
            <consortium name="Genoscope - CEA"/>
            <person name="William W."/>
        </authorList>
    </citation>
    <scope>NUCLEOTIDE SEQUENCE</scope>
    <source>
        <strain evidence="13">CR-1</strain>
    </source>
</reference>
<dbReference type="InterPro" id="IPR022953">
    <property type="entry name" value="ATP_PFK"/>
</dbReference>
<keyword evidence="6 13" id="KW-0418">Kinase</keyword>
<dbReference type="AlphaFoldDB" id="A0A484HLQ5"/>
<feature type="region of interest" description="Disordered" evidence="11">
    <location>
        <begin position="1"/>
        <end position="34"/>
    </location>
</feature>
<keyword evidence="7" id="KW-0460">Magnesium</keyword>
<name>A0A484HLQ5_9BACT</name>
<feature type="compositionally biased region" description="Basic and acidic residues" evidence="11">
    <location>
        <begin position="13"/>
        <end position="22"/>
    </location>
</feature>
<dbReference type="GO" id="GO:0005829">
    <property type="term" value="C:cytosol"/>
    <property type="evidence" value="ECO:0007669"/>
    <property type="project" value="TreeGrafter"/>
</dbReference>
<keyword evidence="3" id="KW-0963">Cytoplasm</keyword>
<feature type="compositionally biased region" description="Basic and acidic residues" evidence="11">
    <location>
        <begin position="661"/>
        <end position="671"/>
    </location>
</feature>
<comment type="similarity">
    <text evidence="9">Belongs to the phosphofructokinase type A (PFKA) family.</text>
</comment>
<dbReference type="UniPathway" id="UPA00109">
    <property type="reaction ID" value="UER00182"/>
</dbReference>
<dbReference type="InterPro" id="IPR035966">
    <property type="entry name" value="PKF_sf"/>
</dbReference>
<dbReference type="GO" id="GO:0047334">
    <property type="term" value="F:diphosphate-fructose-6-phosphate 1-phosphotransferase activity"/>
    <property type="evidence" value="ECO:0007669"/>
    <property type="project" value="UniProtKB-EC"/>
</dbReference>
<protein>
    <submittedName>
        <fullName evidence="13">Phosphofructokinase</fullName>
    </submittedName>
</protein>
<dbReference type="PANTHER" id="PTHR43650">
    <property type="entry name" value="PYROPHOSPHATE--FRUCTOSE 6-PHOSPHATE 1-PHOSPHOTRANSFERASE"/>
    <property type="match status" value="1"/>
</dbReference>